<organism evidence="1">
    <name type="scientific">Roseomonas mucosa</name>
    <dbReference type="NCBI Taxonomy" id="207340"/>
    <lineage>
        <taxon>Bacteria</taxon>
        <taxon>Pseudomonadati</taxon>
        <taxon>Pseudomonadota</taxon>
        <taxon>Alphaproteobacteria</taxon>
        <taxon>Acetobacterales</taxon>
        <taxon>Roseomonadaceae</taxon>
        <taxon>Roseomonas</taxon>
    </lineage>
</organism>
<protein>
    <submittedName>
        <fullName evidence="1">Uncharacterized protein</fullName>
    </submittedName>
</protein>
<dbReference type="AlphaFoldDB" id="A0A4Y1MZP3"/>
<gene>
    <name evidence="1" type="ORF">RADP37_05020</name>
</gene>
<reference evidence="1" key="1">
    <citation type="submission" date="2017-12" db="EMBL/GenBank/DDBJ databases">
        <authorList>
            <person name="Martens C."/>
            <person name="Dahlstrom E."/>
            <person name="Barbian K."/>
            <person name="Sykora L."/>
            <person name="Ricklefs S."/>
            <person name="Bruno D."/>
            <person name="Anzick I."/>
            <person name="Myles I."/>
            <person name="Datta S.K."/>
        </authorList>
    </citation>
    <scope>NUCLEOTIDE SEQUENCE</scope>
    <source>
        <strain evidence="1">AD2</strain>
    </source>
</reference>
<evidence type="ECO:0000313" key="1">
    <source>
        <dbReference type="EMBL" id="AWV23388.1"/>
    </source>
</evidence>
<dbReference type="EMBL" id="CP025189">
    <property type="protein sequence ID" value="AWV23388.1"/>
    <property type="molecule type" value="Genomic_DNA"/>
</dbReference>
<sequence length="76" mass="8051">MLANEALNLLASGHGALLKGGAAHLAFRLGLDTEFFKKGLGASTTANCSENLRETFRCGFPFLRHSGRFPAGLSLT</sequence>
<proteinExistence type="predicted"/>
<accession>A0A4Y1MZP3</accession>
<name>A0A4Y1MZP3_9PROT</name>